<dbReference type="Pfam" id="PF00732">
    <property type="entry name" value="GMC_oxred_N"/>
    <property type="match status" value="1"/>
</dbReference>
<keyword evidence="3" id="KW-0285">Flavoprotein</keyword>
<comment type="cofactor">
    <cofactor evidence="1">
        <name>FAD</name>
        <dbReference type="ChEBI" id="CHEBI:57692"/>
    </cofactor>
</comment>
<dbReference type="Pfam" id="PF05199">
    <property type="entry name" value="GMC_oxred_C"/>
    <property type="match status" value="1"/>
</dbReference>
<name>A0ABS5RLN4_9MYCO</name>
<dbReference type="Gene3D" id="3.30.410.40">
    <property type="match status" value="1"/>
</dbReference>
<dbReference type="EC" id="1.-.-.-" evidence="7"/>
<evidence type="ECO:0000256" key="2">
    <source>
        <dbReference type="ARBA" id="ARBA00010790"/>
    </source>
</evidence>
<keyword evidence="4" id="KW-0274">FAD</keyword>
<comment type="caution">
    <text evidence="7">The sequence shown here is derived from an EMBL/GenBank/DDBJ whole genome shotgun (WGS) entry which is preliminary data.</text>
</comment>
<dbReference type="RefSeq" id="WP_214093832.1">
    <property type="nucleotide sequence ID" value="NZ_JAHCLR010000033.1"/>
</dbReference>
<evidence type="ECO:0000259" key="5">
    <source>
        <dbReference type="Pfam" id="PF00732"/>
    </source>
</evidence>
<keyword evidence="7" id="KW-0560">Oxidoreductase</keyword>
<proteinExistence type="inferred from homology"/>
<protein>
    <submittedName>
        <fullName evidence="7">Mycofactocin system GMC family oxidoreductase MftG</fullName>
        <ecNumber evidence="7">1.-.-.-</ecNumber>
    </submittedName>
</protein>
<dbReference type="Proteomes" id="UP001519535">
    <property type="component" value="Unassembled WGS sequence"/>
</dbReference>
<reference evidence="7 8" key="1">
    <citation type="submission" date="2021-05" db="EMBL/GenBank/DDBJ databases">
        <title>Mycobacterium acidophilum sp. nov., an extremely acid-tolerant member of the genus Mycobacterium.</title>
        <authorList>
            <person name="Xia J."/>
        </authorList>
    </citation>
    <scope>NUCLEOTIDE SEQUENCE [LARGE SCALE GENOMIC DNA]</scope>
    <source>
        <strain evidence="7 8">M1</strain>
    </source>
</reference>
<comment type="similarity">
    <text evidence="2">Belongs to the GMC oxidoreductase family.</text>
</comment>
<evidence type="ECO:0000313" key="7">
    <source>
        <dbReference type="EMBL" id="MBS9534912.1"/>
    </source>
</evidence>
<dbReference type="InterPro" id="IPR007867">
    <property type="entry name" value="GMC_OxRtase_C"/>
</dbReference>
<dbReference type="GO" id="GO:0016491">
    <property type="term" value="F:oxidoreductase activity"/>
    <property type="evidence" value="ECO:0007669"/>
    <property type="project" value="UniProtKB-KW"/>
</dbReference>
<evidence type="ECO:0000259" key="6">
    <source>
        <dbReference type="Pfam" id="PF05199"/>
    </source>
</evidence>
<dbReference type="SUPFAM" id="SSF51905">
    <property type="entry name" value="FAD/NAD(P)-binding domain"/>
    <property type="match status" value="1"/>
</dbReference>
<feature type="domain" description="Glucose-methanol-choline oxidoreductase C-terminal" evidence="6">
    <location>
        <begin position="354"/>
        <end position="467"/>
    </location>
</feature>
<dbReference type="InterPro" id="IPR036188">
    <property type="entry name" value="FAD/NAD-bd_sf"/>
</dbReference>
<gene>
    <name evidence="7" type="primary">mftG</name>
    <name evidence="7" type="ORF">KIH27_15065</name>
</gene>
<dbReference type="InterPro" id="IPR012132">
    <property type="entry name" value="GMC_OxRdtase"/>
</dbReference>
<keyword evidence="8" id="KW-1185">Reference proteome</keyword>
<evidence type="ECO:0000256" key="3">
    <source>
        <dbReference type="ARBA" id="ARBA00022630"/>
    </source>
</evidence>
<dbReference type="PANTHER" id="PTHR11552">
    <property type="entry name" value="GLUCOSE-METHANOL-CHOLINE GMC OXIDOREDUCTASE"/>
    <property type="match status" value="1"/>
</dbReference>
<evidence type="ECO:0000256" key="4">
    <source>
        <dbReference type="ARBA" id="ARBA00022827"/>
    </source>
</evidence>
<dbReference type="InterPro" id="IPR023978">
    <property type="entry name" value="GMC_oxidoreductase_bact"/>
</dbReference>
<dbReference type="EMBL" id="JAHCLR010000033">
    <property type="protein sequence ID" value="MBS9534912.1"/>
    <property type="molecule type" value="Genomic_DNA"/>
</dbReference>
<accession>A0ABS5RLN4</accession>
<dbReference type="NCBIfam" id="TIGR03970">
    <property type="entry name" value="Rv0697"/>
    <property type="match status" value="1"/>
</dbReference>
<organism evidence="7 8">
    <name type="scientific">Mycolicibacter acidiphilus</name>
    <dbReference type="NCBI Taxonomy" id="2835306"/>
    <lineage>
        <taxon>Bacteria</taxon>
        <taxon>Bacillati</taxon>
        <taxon>Actinomycetota</taxon>
        <taxon>Actinomycetes</taxon>
        <taxon>Mycobacteriales</taxon>
        <taxon>Mycobacteriaceae</taxon>
        <taxon>Mycolicibacter</taxon>
    </lineage>
</organism>
<dbReference type="Gene3D" id="3.50.50.60">
    <property type="entry name" value="FAD/NAD(P)-binding domain"/>
    <property type="match status" value="1"/>
</dbReference>
<evidence type="ECO:0000313" key="8">
    <source>
        <dbReference type="Proteomes" id="UP001519535"/>
    </source>
</evidence>
<sequence length="476" mass="49051">MTVALSAWHGDTVVVGAGSAGSVVAAELSRDPSRSVLVVEAGTGRSDPALAARAADGSHLPIGADSPLVSRYPAELTGRPGSTAQLVRGSTVGGSGAVNGGYFCRALPHDIDGYPAGWDWPTVLEHFRAIETDLDFAGPQHGDRGPIPVRRTGEMCSGTDRFVRGAQRAGFGWIADLNDAGAGAGVGAVPLNIVDGVRTGPGAAYLLPALSRPNLTLLTGVRAQRVQIAASRAIGVTAVGPDGPLQLAADRIVLCAGAIETAHLLMLSGIGEPAMLRAVGIDVVAGLPVGAYCADHPEWLLPADWPGSPGRPVLEAVLHTDDGLELRPYTTGFAAMMGAAVRDAPQIGVALMRPRARGRLTLMSADPAVPPRIEQRYDSEPADLADLRRGVELAAEVVGSTVQAAQPIWSTSQHLCGSAPIGADGDDRAVLDGRCRVRGVDGLWVVDGSALPGVPSRGPHASITMLAHRAVEFLNP</sequence>
<dbReference type="SUPFAM" id="SSF54373">
    <property type="entry name" value="FAD-linked reductases, C-terminal domain"/>
    <property type="match status" value="1"/>
</dbReference>
<dbReference type="PIRSF" id="PIRSF000137">
    <property type="entry name" value="Alcohol_oxidase"/>
    <property type="match status" value="1"/>
</dbReference>
<evidence type="ECO:0000256" key="1">
    <source>
        <dbReference type="ARBA" id="ARBA00001974"/>
    </source>
</evidence>
<feature type="domain" description="Glucose-methanol-choline oxidoreductase N-terminal" evidence="5">
    <location>
        <begin position="11"/>
        <end position="297"/>
    </location>
</feature>
<dbReference type="InterPro" id="IPR000172">
    <property type="entry name" value="GMC_OxRdtase_N"/>
</dbReference>
<dbReference type="PANTHER" id="PTHR11552:SF147">
    <property type="entry name" value="CHOLINE DEHYDROGENASE, MITOCHONDRIAL"/>
    <property type="match status" value="1"/>
</dbReference>